<dbReference type="GeneID" id="99737668"/>
<keyword evidence="2" id="KW-1185">Reference proteome</keyword>
<comment type="caution">
    <text evidence="1">The sequence shown here is derived from an EMBL/GenBank/DDBJ whole genome shotgun (WGS) entry which is preliminary data.</text>
</comment>
<sequence length="52" mass="6410">MLKWGGQDARHKKTRWEKDQRAPQFGDFKEKQWHLFRLWSVKKVLDVSKKIL</sequence>
<reference evidence="1 2" key="1">
    <citation type="submission" date="2021-07" db="EMBL/GenBank/DDBJ databases">
        <title>A novel phosphonate cluster across the Pantoea species complex is important for pathogenicity in onion.</title>
        <authorList>
            <person name="Zhao M."/>
            <person name="Stice S."/>
            <person name="Shin G.Y."/>
            <person name="Coutinho T."/>
            <person name="Gitaitis R."/>
            <person name="Kvitko B."/>
            <person name="Dutta B."/>
        </authorList>
    </citation>
    <scope>NUCLEOTIDE SEQUENCE [LARGE SCALE GENOMIC DNA]</scope>
    <source>
        <strain evidence="1 2">BD 382</strain>
    </source>
</reference>
<accession>A0ABS6VDC7</accession>
<organism evidence="1 2">
    <name type="scientific">Pantoea allii</name>
    <dbReference type="NCBI Taxonomy" id="574096"/>
    <lineage>
        <taxon>Bacteria</taxon>
        <taxon>Pseudomonadati</taxon>
        <taxon>Pseudomonadota</taxon>
        <taxon>Gammaproteobacteria</taxon>
        <taxon>Enterobacterales</taxon>
        <taxon>Erwiniaceae</taxon>
        <taxon>Pantoea</taxon>
    </lineage>
</organism>
<dbReference type="EMBL" id="JAHVXZ010000003">
    <property type="protein sequence ID" value="MBW1257256.1"/>
    <property type="molecule type" value="Genomic_DNA"/>
</dbReference>
<protein>
    <submittedName>
        <fullName evidence="1">Uncharacterized protein</fullName>
    </submittedName>
</protein>
<evidence type="ECO:0000313" key="2">
    <source>
        <dbReference type="Proteomes" id="UP001197236"/>
    </source>
</evidence>
<proteinExistence type="predicted"/>
<dbReference type="Proteomes" id="UP001197236">
    <property type="component" value="Unassembled WGS sequence"/>
</dbReference>
<evidence type="ECO:0000313" key="1">
    <source>
        <dbReference type="EMBL" id="MBW1257256.1"/>
    </source>
</evidence>
<dbReference type="RefSeq" id="WP_156506656.1">
    <property type="nucleotide sequence ID" value="NZ_CP125958.1"/>
</dbReference>
<name>A0ABS6VDC7_9GAMM</name>
<gene>
    <name evidence="1" type="ORF">KYI95_08560</name>
</gene>